<dbReference type="Gene3D" id="2.60.120.260">
    <property type="entry name" value="Galactose-binding domain-like"/>
    <property type="match status" value="1"/>
</dbReference>
<reference evidence="2 3" key="1">
    <citation type="submission" date="2024-04" db="EMBL/GenBank/DDBJ databases">
        <title>Tritrichomonas musculus Genome.</title>
        <authorList>
            <person name="Alves-Ferreira E."/>
            <person name="Grigg M."/>
            <person name="Lorenzi H."/>
            <person name="Galac M."/>
        </authorList>
    </citation>
    <scope>NUCLEOTIDE SEQUENCE [LARGE SCALE GENOMIC DNA]</scope>
    <source>
        <strain evidence="2 3">EAF2021</strain>
    </source>
</reference>
<protein>
    <recommendedName>
        <fullName evidence="4">F5/8 type C domain-containing protein</fullName>
    </recommendedName>
</protein>
<evidence type="ECO:0000256" key="1">
    <source>
        <dbReference type="SAM" id="Coils"/>
    </source>
</evidence>
<evidence type="ECO:0000313" key="3">
    <source>
        <dbReference type="Proteomes" id="UP001470230"/>
    </source>
</evidence>
<proteinExistence type="predicted"/>
<organism evidence="2 3">
    <name type="scientific">Tritrichomonas musculus</name>
    <dbReference type="NCBI Taxonomy" id="1915356"/>
    <lineage>
        <taxon>Eukaryota</taxon>
        <taxon>Metamonada</taxon>
        <taxon>Parabasalia</taxon>
        <taxon>Tritrichomonadida</taxon>
        <taxon>Tritrichomonadidae</taxon>
        <taxon>Tritrichomonas</taxon>
    </lineage>
</organism>
<dbReference type="Proteomes" id="UP001470230">
    <property type="component" value="Unassembled WGS sequence"/>
</dbReference>
<evidence type="ECO:0008006" key="4">
    <source>
        <dbReference type="Google" id="ProtNLM"/>
    </source>
</evidence>
<evidence type="ECO:0000313" key="2">
    <source>
        <dbReference type="EMBL" id="KAK8847921.1"/>
    </source>
</evidence>
<dbReference type="InterPro" id="IPR008979">
    <property type="entry name" value="Galactose-bd-like_sf"/>
</dbReference>
<name>A0ABR2HI88_9EUKA</name>
<sequence length="504" mass="59497">MNTKLIIPQDEDQNMLTIIYKEKESNVYELKVSKFDLLKNLQYFYKKRYEIDSTNLIYIQENIKFDIFKNFISSMKTKEIMINDDNFQEYKYLSNKYEYDSLAKVINQYEDNQPDVQSIISNLQNNDSIDYQKEEIMSKNLDICLSSENFKKMPLSLINRILNSPKRIIKNHHLLVSFVIDLIKEYSNKKIALEEKENIHILPKSLDYCLMTSEEIENLFEIENSLDFFSPQNSQEKIKKMIEDEKSNRQLISELMVKFDDLEKRYNDELKKLEEELANTKNEFIKKHEEEEKRIQQLEDYQAKVDKKQDKNLIDIDSNCKIQYFEYDDDNKSNALNGIIRNLTNLTGGNVSDNGCVIATASTEYASNWRARNAVDLDKDNYFCSNSIPNSWILYDFVDKKVQPTYYTIKSEPTRPDYAHLSTWLVEGSNTAYDNDWKILDSRKGVTSLNGKSIVCTFKIQTKLEKNEYFRYLRIKQTGPSICNNHYMTMSALEYFGNLLLPDK</sequence>
<keyword evidence="1" id="KW-0175">Coiled coil</keyword>
<gene>
    <name evidence="2" type="ORF">M9Y10_018969</name>
</gene>
<dbReference type="EMBL" id="JAPFFF010000027">
    <property type="protein sequence ID" value="KAK8847921.1"/>
    <property type="molecule type" value="Genomic_DNA"/>
</dbReference>
<feature type="coiled-coil region" evidence="1">
    <location>
        <begin position="252"/>
        <end position="308"/>
    </location>
</feature>
<dbReference type="SUPFAM" id="SSF49785">
    <property type="entry name" value="Galactose-binding domain-like"/>
    <property type="match status" value="1"/>
</dbReference>
<keyword evidence="3" id="KW-1185">Reference proteome</keyword>
<accession>A0ABR2HI88</accession>
<comment type="caution">
    <text evidence="2">The sequence shown here is derived from an EMBL/GenBank/DDBJ whole genome shotgun (WGS) entry which is preliminary data.</text>
</comment>